<dbReference type="RefSeq" id="WP_166532552.1">
    <property type="nucleotide sequence ID" value="NZ_VNHW01000004.1"/>
</dbReference>
<evidence type="ECO:0000256" key="4">
    <source>
        <dbReference type="ARBA" id="ARBA00024732"/>
    </source>
</evidence>
<dbReference type="AlphaFoldDB" id="A0A5S5CXB8"/>
<comment type="miscellaneous">
    <text evidence="5">In the reaction, the free carboxyl group of octanoic acid is attached via an amide linkage to the epsilon-amino group of a specific lysine residue of lipoyl domains of lipoate-dependent enzymes.</text>
</comment>
<dbReference type="HAMAP" id="MF_00013">
    <property type="entry name" value="LipB"/>
    <property type="match status" value="1"/>
</dbReference>
<dbReference type="SUPFAM" id="SSF55681">
    <property type="entry name" value="Class II aaRS and biotin synthetases"/>
    <property type="match status" value="1"/>
</dbReference>
<keyword evidence="2 5" id="KW-0808">Transferase</keyword>
<dbReference type="EMBL" id="VNHW01000004">
    <property type="protein sequence ID" value="TYP88417.1"/>
    <property type="molecule type" value="Genomic_DNA"/>
</dbReference>
<evidence type="ECO:0000259" key="10">
    <source>
        <dbReference type="PROSITE" id="PS51733"/>
    </source>
</evidence>
<comment type="function">
    <text evidence="4 5 6">Catalyzes the transfer of endogenously produced octanoic acid from octanoyl-acyl-carrier-protein onto the lipoyl domains of lipoate-dependent enzymes. Lipoyl-ACP can also act as a substrate although octanoyl-ACP is likely to be the physiological substrate.</text>
</comment>
<organism evidence="11 12">
    <name type="scientific">Blastococcus xanthinilyticus</name>
    <dbReference type="NCBI Taxonomy" id="1564164"/>
    <lineage>
        <taxon>Bacteria</taxon>
        <taxon>Bacillati</taxon>
        <taxon>Actinomycetota</taxon>
        <taxon>Actinomycetes</taxon>
        <taxon>Geodermatophilales</taxon>
        <taxon>Geodermatophilaceae</taxon>
        <taxon>Blastococcus</taxon>
    </lineage>
</organism>
<protein>
    <recommendedName>
        <fullName evidence="5 6">Octanoyltransferase</fullName>
        <ecNumber evidence="5 6">2.3.1.181</ecNumber>
    </recommendedName>
    <alternativeName>
        <fullName evidence="5">Lipoate-protein ligase B</fullName>
    </alternativeName>
    <alternativeName>
        <fullName evidence="5">Lipoyl/octanoyl transferase</fullName>
    </alternativeName>
    <alternativeName>
        <fullName evidence="5">Octanoyl-[acyl-carrier-protein]-protein N-octanoyltransferase</fullName>
    </alternativeName>
</protein>
<dbReference type="PROSITE" id="PS51733">
    <property type="entry name" value="BPL_LPL_CATALYTIC"/>
    <property type="match status" value="1"/>
</dbReference>
<dbReference type="InterPro" id="IPR020605">
    <property type="entry name" value="Octanoyltransferase_CS"/>
</dbReference>
<evidence type="ECO:0000313" key="11">
    <source>
        <dbReference type="EMBL" id="TYP88417.1"/>
    </source>
</evidence>
<dbReference type="EC" id="2.3.1.181" evidence="5 6"/>
<name>A0A5S5CXB8_9ACTN</name>
<dbReference type="NCBIfam" id="NF010925">
    <property type="entry name" value="PRK14345.1"/>
    <property type="match status" value="1"/>
</dbReference>
<comment type="pathway">
    <text evidence="1 5 6">Protein modification; protein lipoylation via endogenous pathway; protein N(6)-(lipoyl)lysine from octanoyl-[acyl-carrier-protein]: step 1/2.</text>
</comment>
<accession>A0A5S5CXB8</accession>
<comment type="subcellular location">
    <subcellularLocation>
        <location evidence="5">Cytoplasm</location>
    </subcellularLocation>
</comment>
<sequence length="217" mass="23100">MTELRVVRAGTVPYEEAWETQRELHAQRVAGEIPDTMLLLEHPSVYTAGRRTEPHERPFDGTPVIDVDRGGKITWHGPGQLVGYPIVALPDPVDVVAYVRRLEGALIDVCAGFGVDAGRVEGRSGVWLPADAPGTGHRVERKIAAIGIRVARGVTMHGFALNCDPDLAFFGNMIPCGIPDAGVTSLSAELGRDVPVADALGPVEQAMRAVLTAVPAS</sequence>
<dbReference type="PROSITE" id="PS01313">
    <property type="entry name" value="LIPB"/>
    <property type="match status" value="1"/>
</dbReference>
<dbReference type="InterPro" id="IPR045864">
    <property type="entry name" value="aa-tRNA-synth_II/BPL/LPL"/>
</dbReference>
<evidence type="ECO:0000256" key="3">
    <source>
        <dbReference type="ARBA" id="ARBA00023315"/>
    </source>
</evidence>
<evidence type="ECO:0000256" key="8">
    <source>
        <dbReference type="PIRSR" id="PIRSR016262-2"/>
    </source>
</evidence>
<keyword evidence="12" id="KW-1185">Reference proteome</keyword>
<dbReference type="PIRSF" id="PIRSF016262">
    <property type="entry name" value="LPLase"/>
    <property type="match status" value="1"/>
</dbReference>
<dbReference type="PANTHER" id="PTHR10993:SF7">
    <property type="entry name" value="LIPOYLTRANSFERASE 2, MITOCHONDRIAL-RELATED"/>
    <property type="match status" value="1"/>
</dbReference>
<comment type="caution">
    <text evidence="11">The sequence shown here is derived from an EMBL/GenBank/DDBJ whole genome shotgun (WGS) entry which is preliminary data.</text>
</comment>
<proteinExistence type="inferred from homology"/>
<dbReference type="GO" id="GO:0005737">
    <property type="term" value="C:cytoplasm"/>
    <property type="evidence" value="ECO:0007669"/>
    <property type="project" value="UniProtKB-SubCell"/>
</dbReference>
<dbReference type="GO" id="GO:0033819">
    <property type="term" value="F:lipoyl(octanoyl) transferase activity"/>
    <property type="evidence" value="ECO:0007669"/>
    <property type="project" value="UniProtKB-EC"/>
</dbReference>
<dbReference type="Proteomes" id="UP000322499">
    <property type="component" value="Unassembled WGS sequence"/>
</dbReference>
<evidence type="ECO:0000256" key="5">
    <source>
        <dbReference type="HAMAP-Rule" id="MF_00013"/>
    </source>
</evidence>
<evidence type="ECO:0000256" key="6">
    <source>
        <dbReference type="PIRNR" id="PIRNR016262"/>
    </source>
</evidence>
<dbReference type="Pfam" id="PF21948">
    <property type="entry name" value="LplA-B_cat"/>
    <property type="match status" value="1"/>
</dbReference>
<dbReference type="CDD" id="cd16444">
    <property type="entry name" value="LipB"/>
    <property type="match status" value="1"/>
</dbReference>
<reference evidence="11 12" key="1">
    <citation type="submission" date="2019-07" db="EMBL/GenBank/DDBJ databases">
        <title>Genomic Encyclopedia of Archaeal and Bacterial Type Strains, Phase II (KMG-II): from individual species to whole genera.</title>
        <authorList>
            <person name="Goeker M."/>
        </authorList>
    </citation>
    <scope>NUCLEOTIDE SEQUENCE [LARGE SCALE GENOMIC DNA]</scope>
    <source>
        <strain evidence="11 12">DSM 46842</strain>
    </source>
</reference>
<evidence type="ECO:0000256" key="7">
    <source>
        <dbReference type="PIRSR" id="PIRSR016262-1"/>
    </source>
</evidence>
<dbReference type="PANTHER" id="PTHR10993">
    <property type="entry name" value="OCTANOYLTRANSFERASE"/>
    <property type="match status" value="1"/>
</dbReference>
<evidence type="ECO:0000256" key="1">
    <source>
        <dbReference type="ARBA" id="ARBA00004821"/>
    </source>
</evidence>
<keyword evidence="3 5" id="KW-0012">Acyltransferase</keyword>
<feature type="binding site" evidence="5 8">
    <location>
        <begin position="145"/>
        <end position="147"/>
    </location>
    <ligand>
        <name>substrate</name>
    </ligand>
</feature>
<dbReference type="InterPro" id="IPR004143">
    <property type="entry name" value="BPL_LPL_catalytic"/>
</dbReference>
<evidence type="ECO:0000256" key="9">
    <source>
        <dbReference type="PIRSR" id="PIRSR016262-3"/>
    </source>
</evidence>
<dbReference type="InterPro" id="IPR000544">
    <property type="entry name" value="Octanoyltransferase"/>
</dbReference>
<feature type="active site" description="Acyl-thioester intermediate" evidence="5 7">
    <location>
        <position position="176"/>
    </location>
</feature>
<dbReference type="UniPathway" id="UPA00538">
    <property type="reaction ID" value="UER00592"/>
</dbReference>
<dbReference type="Gene3D" id="3.30.930.10">
    <property type="entry name" value="Bira Bifunctional Protein, Domain 2"/>
    <property type="match status" value="1"/>
</dbReference>
<feature type="binding site" evidence="5 8">
    <location>
        <begin position="158"/>
        <end position="160"/>
    </location>
    <ligand>
        <name>substrate</name>
    </ligand>
</feature>
<comment type="similarity">
    <text evidence="5 6">Belongs to the LipB family.</text>
</comment>
<feature type="binding site" evidence="5 8">
    <location>
        <begin position="69"/>
        <end position="76"/>
    </location>
    <ligand>
        <name>substrate</name>
    </ligand>
</feature>
<evidence type="ECO:0000256" key="2">
    <source>
        <dbReference type="ARBA" id="ARBA00022679"/>
    </source>
</evidence>
<comment type="catalytic activity">
    <reaction evidence="5 6">
        <text>octanoyl-[ACP] + L-lysyl-[protein] = N(6)-octanoyl-L-lysyl-[protein] + holo-[ACP] + H(+)</text>
        <dbReference type="Rhea" id="RHEA:17665"/>
        <dbReference type="Rhea" id="RHEA-COMP:9636"/>
        <dbReference type="Rhea" id="RHEA-COMP:9685"/>
        <dbReference type="Rhea" id="RHEA-COMP:9752"/>
        <dbReference type="Rhea" id="RHEA-COMP:9928"/>
        <dbReference type="ChEBI" id="CHEBI:15378"/>
        <dbReference type="ChEBI" id="CHEBI:29969"/>
        <dbReference type="ChEBI" id="CHEBI:64479"/>
        <dbReference type="ChEBI" id="CHEBI:78463"/>
        <dbReference type="ChEBI" id="CHEBI:78809"/>
        <dbReference type="EC" id="2.3.1.181"/>
    </reaction>
</comment>
<feature type="domain" description="BPL/LPL catalytic" evidence="10">
    <location>
        <begin position="31"/>
        <end position="215"/>
    </location>
</feature>
<keyword evidence="5" id="KW-0963">Cytoplasm</keyword>
<dbReference type="NCBIfam" id="TIGR00214">
    <property type="entry name" value="lipB"/>
    <property type="match status" value="1"/>
</dbReference>
<evidence type="ECO:0000313" key="12">
    <source>
        <dbReference type="Proteomes" id="UP000322499"/>
    </source>
</evidence>
<dbReference type="FunFam" id="3.30.930.10:FF:000035">
    <property type="entry name" value="Putative lipoyltransferase 2, mitochondrial"/>
    <property type="match status" value="1"/>
</dbReference>
<gene>
    <name evidence="5" type="primary">lipB</name>
    <name evidence="11" type="ORF">BD833_104121</name>
</gene>
<dbReference type="GO" id="GO:0009249">
    <property type="term" value="P:protein lipoylation"/>
    <property type="evidence" value="ECO:0007669"/>
    <property type="project" value="InterPro"/>
</dbReference>
<feature type="site" description="Lowers pKa of active site Cys" evidence="5 9">
    <location>
        <position position="142"/>
    </location>
</feature>